<gene>
    <name evidence="3" type="ORF">EB796_002684</name>
</gene>
<dbReference type="Proteomes" id="UP000593567">
    <property type="component" value="Unassembled WGS sequence"/>
</dbReference>
<dbReference type="Pfam" id="PF14497">
    <property type="entry name" value="GST_C_3"/>
    <property type="match status" value="1"/>
</dbReference>
<evidence type="ECO:0000259" key="2">
    <source>
        <dbReference type="PROSITE" id="PS50405"/>
    </source>
</evidence>
<dbReference type="InterPro" id="IPR036249">
    <property type="entry name" value="Thioredoxin-like_sf"/>
</dbReference>
<comment type="caution">
    <text evidence="3">The sequence shown here is derived from an EMBL/GenBank/DDBJ whole genome shotgun (WGS) entry which is preliminary data.</text>
</comment>
<comment type="function">
    <text evidence="1">Exhibits glutathione-dependent thiol transferase activity. Has high dehydroascorbate reductase activity and may contribute to the recycling of ascorbic acid. Participates in the biotransformation of inorganic arsenic and reduces monomethylarsonic acid (MMA).</text>
</comment>
<dbReference type="EC" id="2.5.1.18" evidence="1"/>
<keyword evidence="1" id="KW-0808">Transferase</keyword>
<protein>
    <recommendedName>
        <fullName evidence="1">Glutathione S-transferase omega</fullName>
        <shortName evidence="1">GSTO</shortName>
        <ecNumber evidence="1">1.20.4.2</ecNumber>
        <ecNumber evidence="1">1.8.5.1</ecNumber>
        <ecNumber evidence="1">2.5.1.18</ecNumber>
    </recommendedName>
    <alternativeName>
        <fullName evidence="1">Glutathione-dependent dehydroascorbate reductase</fullName>
    </alternativeName>
    <alternativeName>
        <fullName evidence="1">Monomethylarsonic acid reductase</fullName>
    </alternativeName>
</protein>
<dbReference type="InterPro" id="IPR036282">
    <property type="entry name" value="Glutathione-S-Trfase_C_sf"/>
</dbReference>
<dbReference type="InterPro" id="IPR050983">
    <property type="entry name" value="GST_Omega/HSP26"/>
</dbReference>
<dbReference type="EC" id="1.8.5.1" evidence="1"/>
<dbReference type="Gene3D" id="1.20.1050.10">
    <property type="match status" value="1"/>
</dbReference>
<comment type="catalytic activity">
    <reaction evidence="1">
        <text>methylarsonate + 2 glutathione + H(+) = methylarsonous acid + glutathione disulfide + H2O</text>
        <dbReference type="Rhea" id="RHEA:15969"/>
        <dbReference type="ChEBI" id="CHEBI:15377"/>
        <dbReference type="ChEBI" id="CHEBI:15378"/>
        <dbReference type="ChEBI" id="CHEBI:17826"/>
        <dbReference type="ChEBI" id="CHEBI:33409"/>
        <dbReference type="ChEBI" id="CHEBI:57925"/>
        <dbReference type="ChEBI" id="CHEBI:58297"/>
        <dbReference type="EC" id="1.20.4.2"/>
    </reaction>
</comment>
<dbReference type="OrthoDB" id="4951845at2759"/>
<dbReference type="InterPro" id="IPR004046">
    <property type="entry name" value="GST_C"/>
</dbReference>
<comment type="catalytic activity">
    <reaction evidence="1">
        <text>L-dehydroascorbate + 2 glutathione = glutathione disulfide + L-ascorbate</text>
        <dbReference type="Rhea" id="RHEA:24424"/>
        <dbReference type="ChEBI" id="CHEBI:38290"/>
        <dbReference type="ChEBI" id="CHEBI:57925"/>
        <dbReference type="ChEBI" id="CHEBI:58297"/>
        <dbReference type="ChEBI" id="CHEBI:58539"/>
        <dbReference type="EC" id="1.8.5.1"/>
    </reaction>
</comment>
<dbReference type="InterPro" id="IPR005442">
    <property type="entry name" value="GST_omega"/>
</dbReference>
<dbReference type="EC" id="1.20.4.2" evidence="1"/>
<sequence>MPKLIFVLFFRQRYSMMVTISLRRLPTQLLGSKQRILRISLPACFSSSCVSPGALPVYLINQSKHLCSGDVDPPLSLNLPRLYSMKWCPYAQRSRLALAHKQVSWLLDKNPEGTVPILEIYFGQSDSSLTRIIGSMEICEWLEEEYPSTPSLFSSKIESPLHTDILSQFKLVSPIMNDYIYDRLGDDLQSHIQTREVVLSSLHTLEKLLHQDNKYLLGDAVAITDFLLWPLFERSLAKGLVLDSLPKLSGWVERMSILSAVKDVRNSRKGYELYWKSQRSGSTNYDIDV</sequence>
<dbReference type="PRINTS" id="PR01625">
    <property type="entry name" value="GSTRNSFRASEO"/>
</dbReference>
<dbReference type="SUPFAM" id="SSF47616">
    <property type="entry name" value="GST C-terminal domain-like"/>
    <property type="match status" value="1"/>
</dbReference>
<dbReference type="GO" id="GO:0006749">
    <property type="term" value="P:glutathione metabolic process"/>
    <property type="evidence" value="ECO:0007669"/>
    <property type="project" value="UniProtKB-UniRule"/>
</dbReference>
<dbReference type="Gene3D" id="3.40.30.10">
    <property type="entry name" value="Glutaredoxin"/>
    <property type="match status" value="1"/>
</dbReference>
<evidence type="ECO:0000313" key="3">
    <source>
        <dbReference type="EMBL" id="KAF6039029.1"/>
    </source>
</evidence>
<dbReference type="GO" id="GO:0005737">
    <property type="term" value="C:cytoplasm"/>
    <property type="evidence" value="ECO:0007669"/>
    <property type="project" value="InterPro"/>
</dbReference>
<dbReference type="InterPro" id="IPR010987">
    <property type="entry name" value="Glutathione-S-Trfase_C-like"/>
</dbReference>
<dbReference type="EMBL" id="VXIV02000317">
    <property type="protein sequence ID" value="KAF6039029.1"/>
    <property type="molecule type" value="Genomic_DNA"/>
</dbReference>
<dbReference type="GO" id="GO:0045174">
    <property type="term" value="F:glutathione dehydrogenase (ascorbate) activity"/>
    <property type="evidence" value="ECO:0007669"/>
    <property type="project" value="UniProtKB-UniRule"/>
</dbReference>
<reference evidence="3" key="1">
    <citation type="submission" date="2020-06" db="EMBL/GenBank/DDBJ databases">
        <title>Draft genome of Bugula neritina, a colonial animal packing powerful symbionts and potential medicines.</title>
        <authorList>
            <person name="Rayko M."/>
        </authorList>
    </citation>
    <scope>NUCLEOTIDE SEQUENCE [LARGE SCALE GENOMIC DNA]</scope>
    <source>
        <strain evidence="3">Kwan_BN1</strain>
    </source>
</reference>
<name>A0A7J7KKC0_BUGNE</name>
<dbReference type="PANTHER" id="PTHR43968">
    <property type="match status" value="1"/>
</dbReference>
<keyword evidence="4" id="KW-1185">Reference proteome</keyword>
<keyword evidence="1" id="KW-0560">Oxidoreductase</keyword>
<comment type="similarity">
    <text evidence="1">Belongs to the GST superfamily. Omega family.</text>
</comment>
<accession>A0A7J7KKC0</accession>
<evidence type="ECO:0000256" key="1">
    <source>
        <dbReference type="RuleBase" id="RU368071"/>
    </source>
</evidence>
<proteinExistence type="inferred from homology"/>
<feature type="domain" description="GST C-terminal" evidence="2">
    <location>
        <begin position="155"/>
        <end position="277"/>
    </location>
</feature>
<comment type="catalytic activity">
    <reaction evidence="1">
        <text>RX + glutathione = an S-substituted glutathione + a halide anion + H(+)</text>
        <dbReference type="Rhea" id="RHEA:16437"/>
        <dbReference type="ChEBI" id="CHEBI:15378"/>
        <dbReference type="ChEBI" id="CHEBI:16042"/>
        <dbReference type="ChEBI" id="CHEBI:17792"/>
        <dbReference type="ChEBI" id="CHEBI:57925"/>
        <dbReference type="ChEBI" id="CHEBI:90779"/>
        <dbReference type="EC" id="2.5.1.18"/>
    </reaction>
</comment>
<evidence type="ECO:0000313" key="4">
    <source>
        <dbReference type="Proteomes" id="UP000593567"/>
    </source>
</evidence>
<dbReference type="PROSITE" id="PS50405">
    <property type="entry name" value="GST_CTER"/>
    <property type="match status" value="1"/>
</dbReference>
<dbReference type="AlphaFoldDB" id="A0A7J7KKC0"/>
<dbReference type="GO" id="GO:0004364">
    <property type="term" value="F:glutathione transferase activity"/>
    <property type="evidence" value="ECO:0007669"/>
    <property type="project" value="UniProtKB-UniRule"/>
</dbReference>
<dbReference type="PANTHER" id="PTHR43968:SF6">
    <property type="entry name" value="GLUTATHIONE S-TRANSFERASE OMEGA"/>
    <property type="match status" value="1"/>
</dbReference>
<dbReference type="SUPFAM" id="SSF52833">
    <property type="entry name" value="Thioredoxin-like"/>
    <property type="match status" value="1"/>
</dbReference>
<dbReference type="GO" id="GO:0050610">
    <property type="term" value="F:methylarsonate reductase activity"/>
    <property type="evidence" value="ECO:0007669"/>
    <property type="project" value="UniProtKB-UniRule"/>
</dbReference>
<organism evidence="3 4">
    <name type="scientific">Bugula neritina</name>
    <name type="common">Brown bryozoan</name>
    <name type="synonym">Sertularia neritina</name>
    <dbReference type="NCBI Taxonomy" id="10212"/>
    <lineage>
        <taxon>Eukaryota</taxon>
        <taxon>Metazoa</taxon>
        <taxon>Spiralia</taxon>
        <taxon>Lophotrochozoa</taxon>
        <taxon>Bryozoa</taxon>
        <taxon>Gymnolaemata</taxon>
        <taxon>Cheilostomatida</taxon>
        <taxon>Flustrina</taxon>
        <taxon>Buguloidea</taxon>
        <taxon>Bugulidae</taxon>
        <taxon>Bugula</taxon>
    </lineage>
</organism>